<evidence type="ECO:0000256" key="6">
    <source>
        <dbReference type="PROSITE-ProRule" id="PRU00552"/>
    </source>
</evidence>
<accession>A0A1I3VHL8</accession>
<evidence type="ECO:0000259" key="9">
    <source>
        <dbReference type="PROSITE" id="PS51194"/>
    </source>
</evidence>
<keyword evidence="4" id="KW-0067">ATP-binding</keyword>
<dbReference type="PANTHER" id="PTHR47959">
    <property type="entry name" value="ATP-DEPENDENT RNA HELICASE RHLE-RELATED"/>
    <property type="match status" value="1"/>
</dbReference>
<sequence length="456" mass="49570">MTDFDKLGVAKPFQIALKSKGYDEPTPIQENAIPYILDGKDLLGLAQTGTGKTAAFAVPLLQRLLESRYRAAPKSVRSLILTPTRELADQISKNIKAYSGRTKMYSSCVVGGVPFPPQFRALQRGLDVLVATPGRLLDLHRKNGVSFDELEIFVLDEADQMLDLGFIAELEEIAYLLPKKRQTLLFSATMPAEIREFAGRFLSDPVEVSTAPPATTVEAVIQKIAHLEDNAKYPLLKTLLETEECERALVFTLTKKGSARLAARLNSDGVPAEAIHGDMSQAERQKTLDKFKGGKLKTLVATDVAARGIDVSDISHVINFDMPNATENYVHRIGRTARAGKSGNAITFCLPEDRGMLRAVQKLIGKKIPEMDGYTFFPSDREPKSARSNAQLAGKKQKLGGQRKGPGGGKFAQKPKSKSSAKPGKKAPPRRSPSKSSDASLAPASGGGVYLKRKKP</sequence>
<feature type="domain" description="DEAD-box RNA helicase Q" evidence="10">
    <location>
        <begin position="2"/>
        <end position="30"/>
    </location>
</feature>
<dbReference type="PROSITE" id="PS51195">
    <property type="entry name" value="Q_MOTIF"/>
    <property type="match status" value="1"/>
</dbReference>
<feature type="region of interest" description="Disordered" evidence="7">
    <location>
        <begin position="374"/>
        <end position="456"/>
    </location>
</feature>
<dbReference type="CDD" id="cd18787">
    <property type="entry name" value="SF2_C_DEAD"/>
    <property type="match status" value="1"/>
</dbReference>
<dbReference type="SMART" id="SM00490">
    <property type="entry name" value="HELICc"/>
    <property type="match status" value="1"/>
</dbReference>
<dbReference type="Pfam" id="PF00271">
    <property type="entry name" value="Helicase_C"/>
    <property type="match status" value="1"/>
</dbReference>
<dbReference type="InterPro" id="IPR014001">
    <property type="entry name" value="Helicase_ATP-bd"/>
</dbReference>
<dbReference type="EMBL" id="FOSK01000001">
    <property type="protein sequence ID" value="SFJ94660.1"/>
    <property type="molecule type" value="Genomic_DNA"/>
</dbReference>
<dbReference type="SMART" id="SM00487">
    <property type="entry name" value="DEXDc"/>
    <property type="match status" value="1"/>
</dbReference>
<reference evidence="11 12" key="1">
    <citation type="submission" date="2016-10" db="EMBL/GenBank/DDBJ databases">
        <authorList>
            <person name="Varghese N."/>
            <person name="Submissions S."/>
        </authorList>
    </citation>
    <scope>NUCLEOTIDE SEQUENCE [LARGE SCALE GENOMIC DNA]</scope>
    <source>
        <strain evidence="11 12">DSM 16392</strain>
    </source>
</reference>
<proteinExistence type="inferred from homology"/>
<evidence type="ECO:0000256" key="2">
    <source>
        <dbReference type="ARBA" id="ARBA00022801"/>
    </source>
</evidence>
<gene>
    <name evidence="11" type="ORF">SAMN04488518_101393</name>
</gene>
<evidence type="ECO:0000259" key="10">
    <source>
        <dbReference type="PROSITE" id="PS51195"/>
    </source>
</evidence>
<dbReference type="Gene3D" id="3.40.50.300">
    <property type="entry name" value="P-loop containing nucleotide triphosphate hydrolases"/>
    <property type="match status" value="2"/>
</dbReference>
<evidence type="ECO:0000313" key="12">
    <source>
        <dbReference type="Proteomes" id="UP000199598"/>
    </source>
</evidence>
<dbReference type="GO" id="GO:0004386">
    <property type="term" value="F:helicase activity"/>
    <property type="evidence" value="ECO:0007669"/>
    <property type="project" value="UniProtKB-KW"/>
</dbReference>
<dbReference type="InterPro" id="IPR027417">
    <property type="entry name" value="P-loop_NTPase"/>
</dbReference>
<dbReference type="InterPro" id="IPR014014">
    <property type="entry name" value="RNA_helicase_DEAD_Q_motif"/>
</dbReference>
<comment type="similarity">
    <text evidence="5">Belongs to the DEAD box helicase family.</text>
</comment>
<evidence type="ECO:0000256" key="1">
    <source>
        <dbReference type="ARBA" id="ARBA00022741"/>
    </source>
</evidence>
<dbReference type="RefSeq" id="WP_093516332.1">
    <property type="nucleotide sequence ID" value="NZ_FOSK01000001.1"/>
</dbReference>
<dbReference type="Pfam" id="PF00270">
    <property type="entry name" value="DEAD"/>
    <property type="match status" value="1"/>
</dbReference>
<evidence type="ECO:0000313" key="11">
    <source>
        <dbReference type="EMBL" id="SFJ94660.1"/>
    </source>
</evidence>
<protein>
    <submittedName>
        <fullName evidence="11">ATP-dependent RNA helicase RhlE</fullName>
    </submittedName>
</protein>
<dbReference type="CDD" id="cd00268">
    <property type="entry name" value="DEADc"/>
    <property type="match status" value="1"/>
</dbReference>
<organism evidence="11 12">
    <name type="scientific">Pseudovibrio ascidiaceicola</name>
    <dbReference type="NCBI Taxonomy" id="285279"/>
    <lineage>
        <taxon>Bacteria</taxon>
        <taxon>Pseudomonadati</taxon>
        <taxon>Pseudomonadota</taxon>
        <taxon>Alphaproteobacteria</taxon>
        <taxon>Hyphomicrobiales</taxon>
        <taxon>Stappiaceae</taxon>
        <taxon>Pseudovibrio</taxon>
    </lineage>
</organism>
<evidence type="ECO:0000256" key="3">
    <source>
        <dbReference type="ARBA" id="ARBA00022806"/>
    </source>
</evidence>
<dbReference type="InterPro" id="IPR044742">
    <property type="entry name" value="DEAD/DEAH_RhlB"/>
</dbReference>
<feature type="compositionally biased region" description="Low complexity" evidence="7">
    <location>
        <begin position="434"/>
        <end position="444"/>
    </location>
</feature>
<evidence type="ECO:0000256" key="5">
    <source>
        <dbReference type="ARBA" id="ARBA00038437"/>
    </source>
</evidence>
<feature type="domain" description="Helicase C-terminal" evidence="9">
    <location>
        <begin position="234"/>
        <end position="384"/>
    </location>
</feature>
<feature type="compositionally biased region" description="Basic residues" evidence="7">
    <location>
        <begin position="413"/>
        <end position="433"/>
    </location>
</feature>
<keyword evidence="12" id="KW-1185">Reference proteome</keyword>
<name>A0A1I3VHL8_9HYPH</name>
<dbReference type="InterPro" id="IPR001650">
    <property type="entry name" value="Helicase_C-like"/>
</dbReference>
<dbReference type="SUPFAM" id="SSF52540">
    <property type="entry name" value="P-loop containing nucleoside triphosphate hydrolases"/>
    <property type="match status" value="2"/>
</dbReference>
<dbReference type="PROSITE" id="PS51194">
    <property type="entry name" value="HELICASE_CTER"/>
    <property type="match status" value="1"/>
</dbReference>
<comment type="caution">
    <text evidence="11">The sequence shown here is derived from an EMBL/GenBank/DDBJ whole genome shotgun (WGS) entry which is preliminary data.</text>
</comment>
<dbReference type="InterPro" id="IPR011545">
    <property type="entry name" value="DEAD/DEAH_box_helicase_dom"/>
</dbReference>
<dbReference type="PANTHER" id="PTHR47959:SF13">
    <property type="entry name" value="ATP-DEPENDENT RNA HELICASE RHLE"/>
    <property type="match status" value="1"/>
</dbReference>
<keyword evidence="2" id="KW-0378">Hydrolase</keyword>
<evidence type="ECO:0000256" key="7">
    <source>
        <dbReference type="SAM" id="MobiDB-lite"/>
    </source>
</evidence>
<feature type="short sequence motif" description="Q motif" evidence="6">
    <location>
        <begin position="2"/>
        <end position="30"/>
    </location>
</feature>
<evidence type="ECO:0000256" key="4">
    <source>
        <dbReference type="ARBA" id="ARBA00022840"/>
    </source>
</evidence>
<feature type="domain" description="Helicase ATP-binding" evidence="8">
    <location>
        <begin position="33"/>
        <end position="208"/>
    </location>
</feature>
<dbReference type="InterPro" id="IPR050079">
    <property type="entry name" value="DEAD_box_RNA_helicase"/>
</dbReference>
<evidence type="ECO:0000259" key="8">
    <source>
        <dbReference type="PROSITE" id="PS51192"/>
    </source>
</evidence>
<dbReference type="PROSITE" id="PS51192">
    <property type="entry name" value="HELICASE_ATP_BIND_1"/>
    <property type="match status" value="1"/>
</dbReference>
<keyword evidence="1" id="KW-0547">Nucleotide-binding</keyword>
<dbReference type="Proteomes" id="UP000199598">
    <property type="component" value="Unassembled WGS sequence"/>
</dbReference>
<keyword evidence="3 11" id="KW-0347">Helicase</keyword>